<keyword evidence="1" id="KW-0732">Signal</keyword>
<protein>
    <recommendedName>
        <fullName evidence="2">SpaA-like prealbumin fold domain-containing protein</fullName>
    </recommendedName>
</protein>
<feature type="domain" description="SpaA-like prealbumin fold" evidence="2">
    <location>
        <begin position="254"/>
        <end position="384"/>
    </location>
</feature>
<sequence>MLSLVGILLFLLYSNFAVANPFATPDDFSAASCPINHKMYYLGSNPPTSTSAQPVVALPLSWTAGNTSKEFTFADNKIFTIAFPILIDANNSNGTVPFYGSINDATSNAINLVHNSTRVQTDHSLELSINRPVSKIGYKIQDLDSTTVRVNVGSFFFPRYENRAPYIEQVDVSANNGQLTFNNIFHNINAQRNIVTAKEGENCDTGECTIDAAWGYKPANSVVNLKHSNTKRETSGSHATGYSDFYFCLAPPKIIVKKALSGNRINDTDAKRDQFEIKATGGSIAANSFTTTGNAAAVTNNSSVVLELSENTSYKITERVMNGNTLGDIANYEATYVCNNATTGSTTVMPTTAMTYDATTKTRSFTLANANYGDEITCTITNGPTLYNFSGIVFDDNGGIASTRADKENADITTTASAYSNNSTYFNGVFNTPPETGIAGSSVKLVSCTNTNTIYANQSVVTTGTTIGRYQFSLPISTFGGNNNLCLIESRTGDTHPIRTSNENKNVGFAPTNFNYPDNDFGRVIDAHAAIVLKKYQYVNDCDTTLNYSAISITADPRTGFSTGTVSESLIPGQCIAYKIVATNRANISVDNFVMRDVLQSKGVKNATTTSVLVAPVDAASNYAGNSVAIGMNGTVISNSQSIPARKKRDFYFNTKYGTTSNP</sequence>
<keyword evidence="4" id="KW-1185">Reference proteome</keyword>
<evidence type="ECO:0000313" key="4">
    <source>
        <dbReference type="Proteomes" id="UP001596264"/>
    </source>
</evidence>
<evidence type="ECO:0000256" key="1">
    <source>
        <dbReference type="SAM" id="SignalP"/>
    </source>
</evidence>
<evidence type="ECO:0000259" key="2">
    <source>
        <dbReference type="Pfam" id="PF20674"/>
    </source>
</evidence>
<comment type="caution">
    <text evidence="3">The sequence shown here is derived from an EMBL/GenBank/DDBJ whole genome shotgun (WGS) entry which is preliminary data.</text>
</comment>
<gene>
    <name evidence="3" type="ORF">ACFP58_13350</name>
</gene>
<reference evidence="4" key="1">
    <citation type="journal article" date="2019" name="Int. J. Syst. Evol. Microbiol.">
        <title>The Global Catalogue of Microorganisms (GCM) 10K type strain sequencing project: providing services to taxonomists for standard genome sequencing and annotation.</title>
        <authorList>
            <consortium name="The Broad Institute Genomics Platform"/>
            <consortium name="The Broad Institute Genome Sequencing Center for Infectious Disease"/>
            <person name="Wu L."/>
            <person name="Ma J."/>
        </authorList>
    </citation>
    <scope>NUCLEOTIDE SEQUENCE [LARGE SCALE GENOMIC DNA]</scope>
    <source>
        <strain evidence="4">CCM 2050</strain>
    </source>
</reference>
<proteinExistence type="predicted"/>
<dbReference type="InterPro" id="IPR048834">
    <property type="entry name" value="SpaA_pre-album"/>
</dbReference>
<accession>A0ABW1W8Y1</accession>
<evidence type="ECO:0000313" key="3">
    <source>
        <dbReference type="EMBL" id="MFC6382430.1"/>
    </source>
</evidence>
<dbReference type="Pfam" id="PF20674">
    <property type="entry name" value="SpaA_3"/>
    <property type="match status" value="1"/>
</dbReference>
<feature type="chain" id="PRO_5046911415" description="SpaA-like prealbumin fold domain-containing protein" evidence="1">
    <location>
        <begin position="20"/>
        <end position="663"/>
    </location>
</feature>
<name>A0ABW1W8Y1_9GAMM</name>
<organism evidence="3 4">
    <name type="scientific">Psychrobacter glacincola</name>
    <dbReference type="NCBI Taxonomy" id="56810"/>
    <lineage>
        <taxon>Bacteria</taxon>
        <taxon>Pseudomonadati</taxon>
        <taxon>Pseudomonadota</taxon>
        <taxon>Gammaproteobacteria</taxon>
        <taxon>Moraxellales</taxon>
        <taxon>Moraxellaceae</taxon>
        <taxon>Psychrobacter</taxon>
    </lineage>
</organism>
<dbReference type="EMBL" id="JBHSTZ010000067">
    <property type="protein sequence ID" value="MFC6382430.1"/>
    <property type="molecule type" value="Genomic_DNA"/>
</dbReference>
<dbReference type="RefSeq" id="WP_201564257.1">
    <property type="nucleotide sequence ID" value="NZ_CAJGZK010000022.1"/>
</dbReference>
<feature type="signal peptide" evidence="1">
    <location>
        <begin position="1"/>
        <end position="19"/>
    </location>
</feature>
<dbReference type="Proteomes" id="UP001596264">
    <property type="component" value="Unassembled WGS sequence"/>
</dbReference>